<dbReference type="AlphaFoldDB" id="A0A674MAY6"/>
<keyword evidence="5" id="KW-0458">Lysosome</keyword>
<dbReference type="GO" id="GO:0005764">
    <property type="term" value="C:lysosome"/>
    <property type="evidence" value="ECO:0007669"/>
    <property type="project" value="UniProtKB-SubCell"/>
</dbReference>
<dbReference type="InterPro" id="IPR006762">
    <property type="entry name" value="Gtr1_RagA"/>
</dbReference>
<dbReference type="GO" id="GO:0003924">
    <property type="term" value="F:GTPase activity"/>
    <property type="evidence" value="ECO:0007669"/>
    <property type="project" value="TreeGrafter"/>
</dbReference>
<organism evidence="6 7">
    <name type="scientific">Takifugu rubripes</name>
    <name type="common">Japanese pufferfish</name>
    <name type="synonym">Fugu rubripes</name>
    <dbReference type="NCBI Taxonomy" id="31033"/>
    <lineage>
        <taxon>Eukaryota</taxon>
        <taxon>Metazoa</taxon>
        <taxon>Chordata</taxon>
        <taxon>Craniata</taxon>
        <taxon>Vertebrata</taxon>
        <taxon>Euteleostomi</taxon>
        <taxon>Actinopterygii</taxon>
        <taxon>Neopterygii</taxon>
        <taxon>Teleostei</taxon>
        <taxon>Neoteleostei</taxon>
        <taxon>Acanthomorphata</taxon>
        <taxon>Eupercaria</taxon>
        <taxon>Tetraodontiformes</taxon>
        <taxon>Tetradontoidea</taxon>
        <taxon>Tetraodontidae</taxon>
        <taxon>Takifugu</taxon>
    </lineage>
</organism>
<accession>A0A674MAY6</accession>
<dbReference type="InterPro" id="IPR027417">
    <property type="entry name" value="P-loop_NTPase"/>
</dbReference>
<dbReference type="GO" id="GO:0009267">
    <property type="term" value="P:cellular response to starvation"/>
    <property type="evidence" value="ECO:0007669"/>
    <property type="project" value="TreeGrafter"/>
</dbReference>
<dbReference type="GeneTree" id="ENSGT00950000183031"/>
<sequence>MSSSAMKKKVLLMGKSGSGKTSMRSIIFANYIARDTRRLGATIDVEHSHVRFLGNLVLNLWDCGGQDTFMENYFTSHLHRRLHLQHLRHGHHVRPLHS</sequence>
<comment type="similarity">
    <text evidence="1 5">Belongs to the GTR/RAG GTP-binding protein family.</text>
</comment>
<evidence type="ECO:0000256" key="4">
    <source>
        <dbReference type="ARBA" id="ARBA00049117"/>
    </source>
</evidence>
<evidence type="ECO:0000313" key="6">
    <source>
        <dbReference type="Ensembl" id="ENSTRUP00000058102.1"/>
    </source>
</evidence>
<comment type="catalytic activity">
    <reaction evidence="4">
        <text>GTP + H2O = GDP + phosphate + H(+)</text>
        <dbReference type="Rhea" id="RHEA:19669"/>
        <dbReference type="ChEBI" id="CHEBI:15377"/>
        <dbReference type="ChEBI" id="CHEBI:15378"/>
        <dbReference type="ChEBI" id="CHEBI:37565"/>
        <dbReference type="ChEBI" id="CHEBI:43474"/>
        <dbReference type="ChEBI" id="CHEBI:58189"/>
    </reaction>
    <physiologicalReaction direction="left-to-right" evidence="4">
        <dbReference type="Rhea" id="RHEA:19670"/>
    </physiologicalReaction>
</comment>
<evidence type="ECO:0000256" key="3">
    <source>
        <dbReference type="ARBA" id="ARBA00023134"/>
    </source>
</evidence>
<dbReference type="PANTHER" id="PTHR11259:SF1">
    <property type="entry name" value="RAS-RELATED GTP-BINDING PROTEIN"/>
    <property type="match status" value="1"/>
</dbReference>
<protein>
    <recommendedName>
        <fullName evidence="5">Ras-related GTP-binding protein</fullName>
    </recommendedName>
</protein>
<dbReference type="GO" id="GO:0010507">
    <property type="term" value="P:negative regulation of autophagy"/>
    <property type="evidence" value="ECO:0007669"/>
    <property type="project" value="TreeGrafter"/>
</dbReference>
<dbReference type="SUPFAM" id="SSF52540">
    <property type="entry name" value="P-loop containing nucleoside triphosphate hydrolases"/>
    <property type="match status" value="1"/>
</dbReference>
<dbReference type="GO" id="GO:0005525">
    <property type="term" value="F:GTP binding"/>
    <property type="evidence" value="ECO:0007669"/>
    <property type="project" value="UniProtKB-UniRule"/>
</dbReference>
<dbReference type="Gene3D" id="3.40.50.300">
    <property type="entry name" value="P-loop containing nucleotide triphosphate hydrolases"/>
    <property type="match status" value="1"/>
</dbReference>
<reference evidence="6" key="3">
    <citation type="submission" date="2025-09" db="UniProtKB">
        <authorList>
            <consortium name="Ensembl"/>
        </authorList>
    </citation>
    <scope>IDENTIFICATION</scope>
</reference>
<proteinExistence type="inferred from homology"/>
<reference evidence="6" key="2">
    <citation type="submission" date="2025-08" db="UniProtKB">
        <authorList>
            <consortium name="Ensembl"/>
        </authorList>
    </citation>
    <scope>IDENTIFICATION</scope>
</reference>
<keyword evidence="5" id="KW-0963">Cytoplasm</keyword>
<evidence type="ECO:0000313" key="7">
    <source>
        <dbReference type="Proteomes" id="UP000005226"/>
    </source>
</evidence>
<reference evidence="6 7" key="1">
    <citation type="journal article" date="2011" name="Genome Biol. Evol.">
        <title>Integration of the genetic map and genome assembly of fugu facilitates insights into distinct features of genome evolution in teleosts and mammals.</title>
        <authorList>
            <person name="Kai W."/>
            <person name="Kikuchi K."/>
            <person name="Tohari S."/>
            <person name="Chew A.K."/>
            <person name="Tay A."/>
            <person name="Fujiwara A."/>
            <person name="Hosoya S."/>
            <person name="Suetake H."/>
            <person name="Naruse K."/>
            <person name="Brenner S."/>
            <person name="Suzuki Y."/>
            <person name="Venkatesh B."/>
        </authorList>
    </citation>
    <scope>NUCLEOTIDE SEQUENCE [LARGE SCALE GENOMIC DNA]</scope>
</reference>
<evidence type="ECO:0000256" key="5">
    <source>
        <dbReference type="RuleBase" id="RU367014"/>
    </source>
</evidence>
<dbReference type="PANTHER" id="PTHR11259">
    <property type="entry name" value="RAS-RELATED GTP BINDING RAG/GTR YEAST"/>
    <property type="match status" value="1"/>
</dbReference>
<name>A0A674MAY6_TAKRU</name>
<dbReference type="GO" id="GO:0005634">
    <property type="term" value="C:nucleus"/>
    <property type="evidence" value="ECO:0007669"/>
    <property type="project" value="TreeGrafter"/>
</dbReference>
<gene>
    <name evidence="6" type="primary">rraga</name>
</gene>
<evidence type="ECO:0000256" key="1">
    <source>
        <dbReference type="ARBA" id="ARBA00007756"/>
    </source>
</evidence>
<keyword evidence="3 5" id="KW-0342">GTP-binding</keyword>
<comment type="subcellular location">
    <subcellularLocation>
        <location evidence="5">Cytoplasm</location>
    </subcellularLocation>
    <subcellularLocation>
        <location evidence="5">Lysosome</location>
    </subcellularLocation>
</comment>
<evidence type="ECO:0000256" key="2">
    <source>
        <dbReference type="ARBA" id="ARBA00022741"/>
    </source>
</evidence>
<comment type="function">
    <text evidence="5">Guanine nucleotide-binding protein that plays a crucial role in the cellular response to amino acid availability through regulation of the mTORC1 signaling cascade.</text>
</comment>
<dbReference type="Ensembl" id="ENSTRUT00000060408.1">
    <property type="protein sequence ID" value="ENSTRUP00000058102.1"/>
    <property type="gene ID" value="ENSTRUG00000013796.3"/>
</dbReference>
<keyword evidence="7" id="KW-1185">Reference proteome</keyword>
<dbReference type="Pfam" id="PF04670">
    <property type="entry name" value="Gtr1_RagA"/>
    <property type="match status" value="1"/>
</dbReference>
<dbReference type="GO" id="GO:0071230">
    <property type="term" value="P:cellular response to amino acid stimulus"/>
    <property type="evidence" value="ECO:0007669"/>
    <property type="project" value="UniProtKB-UniRule"/>
</dbReference>
<keyword evidence="2 5" id="KW-0547">Nucleotide-binding</keyword>
<dbReference type="GO" id="GO:1904263">
    <property type="term" value="P:positive regulation of TORC1 signaling"/>
    <property type="evidence" value="ECO:0007669"/>
    <property type="project" value="TreeGrafter"/>
</dbReference>
<dbReference type="GO" id="GO:1990131">
    <property type="term" value="C:Gtr1-Gtr2 GTPase complex"/>
    <property type="evidence" value="ECO:0007669"/>
    <property type="project" value="TreeGrafter"/>
</dbReference>
<dbReference type="Proteomes" id="UP000005226">
    <property type="component" value="Chromosome 15"/>
</dbReference>